<evidence type="ECO:0000313" key="3">
    <source>
        <dbReference type="Proteomes" id="UP001595937"/>
    </source>
</evidence>
<keyword evidence="3" id="KW-1185">Reference proteome</keyword>
<sequence>MDLQTVGRAVWERIVPAPVPEAGWWVLLALAVALVVVALAPLWRLARPAVTIVHELGHAIIGMLCGRRFTGFVVSADMSGHAVTVGPRRGAGRIISTWAGYPAPAVLGAVLIQIALQGWSRTALFAALVILLLSLVFTRSAHTLLVVLASIVGIGAVWWWGSPGVSALLTLAAGVFLLLGAWRHLGAVMRGGGRSDDPGQLAQLTPLPAWTWNLGYVVVLAACTWWAGTALVPQGLGGG</sequence>
<dbReference type="Pfam" id="PF13398">
    <property type="entry name" value="Peptidase_M50B"/>
    <property type="match status" value="1"/>
</dbReference>
<keyword evidence="1" id="KW-0812">Transmembrane</keyword>
<feature type="transmembrane region" description="Helical" evidence="1">
    <location>
        <begin position="207"/>
        <end position="227"/>
    </location>
</feature>
<feature type="transmembrane region" description="Helical" evidence="1">
    <location>
        <begin position="144"/>
        <end position="161"/>
    </location>
</feature>
<comment type="caution">
    <text evidence="2">The sequence shown here is derived from an EMBL/GenBank/DDBJ whole genome shotgun (WGS) entry which is preliminary data.</text>
</comment>
<organism evidence="2 3">
    <name type="scientific">Brachybacterium tyrofermentans</name>
    <dbReference type="NCBI Taxonomy" id="47848"/>
    <lineage>
        <taxon>Bacteria</taxon>
        <taxon>Bacillati</taxon>
        <taxon>Actinomycetota</taxon>
        <taxon>Actinomycetes</taxon>
        <taxon>Micrococcales</taxon>
        <taxon>Dermabacteraceae</taxon>
        <taxon>Brachybacterium</taxon>
    </lineage>
</organism>
<feature type="transmembrane region" description="Helical" evidence="1">
    <location>
        <begin position="98"/>
        <end position="116"/>
    </location>
</feature>
<dbReference type="Proteomes" id="UP001595937">
    <property type="component" value="Unassembled WGS sequence"/>
</dbReference>
<dbReference type="InterPro" id="IPR049500">
    <property type="entry name" value="Peptidase_M50B-like"/>
</dbReference>
<proteinExistence type="predicted"/>
<keyword evidence="1" id="KW-0472">Membrane</keyword>
<dbReference type="RefSeq" id="WP_193118069.1">
    <property type="nucleotide sequence ID" value="NZ_BAAAIR010000034.1"/>
</dbReference>
<reference evidence="3" key="1">
    <citation type="journal article" date="2019" name="Int. J. Syst. Evol. Microbiol.">
        <title>The Global Catalogue of Microorganisms (GCM) 10K type strain sequencing project: providing services to taxonomists for standard genome sequencing and annotation.</title>
        <authorList>
            <consortium name="The Broad Institute Genomics Platform"/>
            <consortium name="The Broad Institute Genome Sequencing Center for Infectious Disease"/>
            <person name="Wu L."/>
            <person name="Ma J."/>
        </authorList>
    </citation>
    <scope>NUCLEOTIDE SEQUENCE [LARGE SCALE GENOMIC DNA]</scope>
    <source>
        <strain evidence="3">CGMCC 1.16455</strain>
    </source>
</reference>
<accession>A0ABW0FGV0</accession>
<feature type="transmembrane region" description="Helical" evidence="1">
    <location>
        <begin position="122"/>
        <end position="137"/>
    </location>
</feature>
<dbReference type="EMBL" id="JBHSLN010000023">
    <property type="protein sequence ID" value="MFC5297934.1"/>
    <property type="molecule type" value="Genomic_DNA"/>
</dbReference>
<feature type="transmembrane region" description="Helical" evidence="1">
    <location>
        <begin position="22"/>
        <end position="43"/>
    </location>
</feature>
<feature type="transmembrane region" description="Helical" evidence="1">
    <location>
        <begin position="167"/>
        <end position="186"/>
    </location>
</feature>
<dbReference type="GeneID" id="303297083"/>
<protein>
    <submittedName>
        <fullName evidence="2">M50 family metallopeptidase</fullName>
    </submittedName>
</protein>
<gene>
    <name evidence="2" type="ORF">ACFPK8_10465</name>
</gene>
<keyword evidence="1" id="KW-1133">Transmembrane helix</keyword>
<evidence type="ECO:0000313" key="2">
    <source>
        <dbReference type="EMBL" id="MFC5297934.1"/>
    </source>
</evidence>
<name>A0ABW0FGV0_9MICO</name>
<evidence type="ECO:0000256" key="1">
    <source>
        <dbReference type="SAM" id="Phobius"/>
    </source>
</evidence>